<reference evidence="1" key="1">
    <citation type="submission" date="2020-08" db="EMBL/GenBank/DDBJ databases">
        <title>Multicomponent nature underlies the extraordinary mechanical properties of spider dragline silk.</title>
        <authorList>
            <person name="Kono N."/>
            <person name="Nakamura H."/>
            <person name="Mori M."/>
            <person name="Yoshida Y."/>
            <person name="Ohtoshi R."/>
            <person name="Malay A.D."/>
            <person name="Moran D.A.P."/>
            <person name="Tomita M."/>
            <person name="Numata K."/>
            <person name="Arakawa K."/>
        </authorList>
    </citation>
    <scope>NUCLEOTIDE SEQUENCE</scope>
</reference>
<proteinExistence type="predicted"/>
<comment type="caution">
    <text evidence="1">The sequence shown here is derived from an EMBL/GenBank/DDBJ whole genome shotgun (WGS) entry which is preliminary data.</text>
</comment>
<dbReference type="AlphaFoldDB" id="A0A8X6IVE4"/>
<dbReference type="Proteomes" id="UP000886998">
    <property type="component" value="Unassembled WGS sequence"/>
</dbReference>
<protein>
    <submittedName>
        <fullName evidence="1">Uncharacterized protein</fullName>
    </submittedName>
</protein>
<name>A0A8X6IVE4_9ARAC</name>
<evidence type="ECO:0000313" key="2">
    <source>
        <dbReference type="Proteomes" id="UP000886998"/>
    </source>
</evidence>
<gene>
    <name evidence="1" type="ORF">TNIN_428911</name>
</gene>
<keyword evidence="2" id="KW-1185">Reference proteome</keyword>
<sequence>MHNLHKSKLSPTLADESKLLSSRYYLSNFKYLCLFMEKYCLAATSNYHVSEIAISRSVSVASCLPHCKYTYVARLSHSPVADTTSSERTKASFFSLSFIDLGNHPYLTVP</sequence>
<evidence type="ECO:0000313" key="1">
    <source>
        <dbReference type="EMBL" id="GFS61720.1"/>
    </source>
</evidence>
<organism evidence="1 2">
    <name type="scientific">Trichonephila inaurata madagascariensis</name>
    <dbReference type="NCBI Taxonomy" id="2747483"/>
    <lineage>
        <taxon>Eukaryota</taxon>
        <taxon>Metazoa</taxon>
        <taxon>Ecdysozoa</taxon>
        <taxon>Arthropoda</taxon>
        <taxon>Chelicerata</taxon>
        <taxon>Arachnida</taxon>
        <taxon>Araneae</taxon>
        <taxon>Araneomorphae</taxon>
        <taxon>Entelegynae</taxon>
        <taxon>Araneoidea</taxon>
        <taxon>Nephilidae</taxon>
        <taxon>Trichonephila</taxon>
        <taxon>Trichonephila inaurata</taxon>
    </lineage>
</organism>
<dbReference type="EMBL" id="BMAV01027718">
    <property type="protein sequence ID" value="GFS61720.1"/>
    <property type="molecule type" value="Genomic_DNA"/>
</dbReference>
<accession>A0A8X6IVE4</accession>